<evidence type="ECO:0000313" key="3">
    <source>
        <dbReference type="Proteomes" id="UP000479226"/>
    </source>
</evidence>
<proteinExistence type="predicted"/>
<name>A0ABX0DIP8_9MICC</name>
<accession>A0ABX0DIP8</accession>
<keyword evidence="2" id="KW-0378">Hydrolase</keyword>
<keyword evidence="3" id="KW-1185">Reference proteome</keyword>
<evidence type="ECO:0000313" key="2">
    <source>
        <dbReference type="EMBL" id="NGN85611.1"/>
    </source>
</evidence>
<sequence>TCTRLARAQQGPNEHRTLSQLRADTAAILLLGQQLPPTTTTTGNAASTSAGGATTSGTANGTGGDTATGAGGGAGDGAAGVPVGELLGSLAGAVVEGMVDGVVEDPVGEYFAQLEATRAGLAVAEPPLPVAQVILTVPVLGLLGATNEPAVLAGHGPIDEVTARKLLGGAGSFLRVLTDPVTAEPVKGVPPERYRLRDAEKALLRALAETCSFPGCTNTALDTETDHLTAYALGGPTTPANSHALCKRHHAYKHFRDDKDKHGRHRQDLDPDRAAITLRGWTPNRTPDGRVGWTSPTGKYHPPEPRTTEPPAYPKWLKKQLTQKPGPKRDTSRTTTPGPARTSPAPRFDLRRSPLENLLRYKTQPHQPD</sequence>
<keyword evidence="2" id="KW-0255">Endonuclease</keyword>
<comment type="caution">
    <text evidence="2">The sequence shown here is derived from an EMBL/GenBank/DDBJ whole genome shotgun (WGS) entry which is preliminary data.</text>
</comment>
<dbReference type="Proteomes" id="UP000479226">
    <property type="component" value="Unassembled WGS sequence"/>
</dbReference>
<feature type="region of interest" description="Disordered" evidence="1">
    <location>
        <begin position="38"/>
        <end position="68"/>
    </location>
</feature>
<feature type="non-terminal residue" evidence="2">
    <location>
        <position position="1"/>
    </location>
</feature>
<dbReference type="RefSeq" id="WP_165183814.1">
    <property type="nucleotide sequence ID" value="NZ_JAAKZI010000077.1"/>
</dbReference>
<dbReference type="InterPro" id="IPR003615">
    <property type="entry name" value="HNH_nuc"/>
</dbReference>
<feature type="compositionally biased region" description="Basic and acidic residues" evidence="1">
    <location>
        <begin position="256"/>
        <end position="273"/>
    </location>
</feature>
<organism evidence="2 3">
    <name type="scientific">Arthrobacter silviterrae</name>
    <dbReference type="NCBI Taxonomy" id="2026658"/>
    <lineage>
        <taxon>Bacteria</taxon>
        <taxon>Bacillati</taxon>
        <taxon>Actinomycetota</taxon>
        <taxon>Actinomycetes</taxon>
        <taxon>Micrococcales</taxon>
        <taxon>Micrococcaceae</taxon>
        <taxon>Arthrobacter</taxon>
    </lineage>
</organism>
<dbReference type="GO" id="GO:0004519">
    <property type="term" value="F:endonuclease activity"/>
    <property type="evidence" value="ECO:0007669"/>
    <property type="project" value="UniProtKB-KW"/>
</dbReference>
<evidence type="ECO:0000256" key="1">
    <source>
        <dbReference type="SAM" id="MobiDB-lite"/>
    </source>
</evidence>
<feature type="region of interest" description="Disordered" evidence="1">
    <location>
        <begin position="256"/>
        <end position="369"/>
    </location>
</feature>
<reference evidence="2 3" key="1">
    <citation type="submission" date="2020-02" db="EMBL/GenBank/DDBJ databases">
        <title>Genome sequence of the type strain DSM 27180 of Arthrobacter silviterrae.</title>
        <authorList>
            <person name="Gao J."/>
            <person name="Sun J."/>
        </authorList>
    </citation>
    <scope>NUCLEOTIDE SEQUENCE [LARGE SCALE GENOMIC DNA]</scope>
    <source>
        <strain evidence="2 3">DSM 27180</strain>
    </source>
</reference>
<dbReference type="EMBL" id="JAAKZI010000077">
    <property type="protein sequence ID" value="NGN85611.1"/>
    <property type="molecule type" value="Genomic_DNA"/>
</dbReference>
<gene>
    <name evidence="2" type="ORF">G6N77_19425</name>
</gene>
<keyword evidence="2" id="KW-0540">Nuclease</keyword>
<dbReference type="Gene3D" id="1.10.30.50">
    <property type="match status" value="1"/>
</dbReference>
<protein>
    <submittedName>
        <fullName evidence="2">HNH endonuclease</fullName>
    </submittedName>
</protein>
<dbReference type="CDD" id="cd00085">
    <property type="entry name" value="HNHc"/>
    <property type="match status" value="1"/>
</dbReference>
<feature type="compositionally biased region" description="Low complexity" evidence="1">
    <location>
        <begin position="38"/>
        <end position="59"/>
    </location>
</feature>